<evidence type="ECO:0000313" key="1">
    <source>
        <dbReference type="EMBL" id="MFB9558203.1"/>
    </source>
</evidence>
<organism evidence="1 2">
    <name type="scientific">Streptomyces roseoviridis</name>
    <dbReference type="NCBI Taxonomy" id="67361"/>
    <lineage>
        <taxon>Bacteria</taxon>
        <taxon>Bacillati</taxon>
        <taxon>Actinomycetota</taxon>
        <taxon>Actinomycetes</taxon>
        <taxon>Kitasatosporales</taxon>
        <taxon>Streptomycetaceae</taxon>
        <taxon>Streptomyces</taxon>
    </lineage>
</organism>
<gene>
    <name evidence="1" type="ORF">ACFFTP_28955</name>
</gene>
<accession>A0ABV5QZG6</accession>
<protein>
    <submittedName>
        <fullName evidence="1">Uncharacterized protein</fullName>
    </submittedName>
</protein>
<reference evidence="1 2" key="1">
    <citation type="submission" date="2024-09" db="EMBL/GenBank/DDBJ databases">
        <authorList>
            <person name="Sun Q."/>
            <person name="Mori K."/>
        </authorList>
    </citation>
    <scope>NUCLEOTIDE SEQUENCE [LARGE SCALE GENOMIC DNA]</scope>
    <source>
        <strain evidence="1 2">JCM 4414</strain>
    </source>
</reference>
<proteinExistence type="predicted"/>
<comment type="caution">
    <text evidence="1">The sequence shown here is derived from an EMBL/GenBank/DDBJ whole genome shotgun (WGS) entry which is preliminary data.</text>
</comment>
<evidence type="ECO:0000313" key="2">
    <source>
        <dbReference type="Proteomes" id="UP001589716"/>
    </source>
</evidence>
<keyword evidence="2" id="KW-1185">Reference proteome</keyword>
<dbReference type="RefSeq" id="WP_382746090.1">
    <property type="nucleotide sequence ID" value="NZ_JBHMCT010000020.1"/>
</dbReference>
<dbReference type="Proteomes" id="UP001589716">
    <property type="component" value="Unassembled WGS sequence"/>
</dbReference>
<sequence>MNDALPSDVAAALDLLLDPDDPVHAELRRQVPHLRTAGRCSCGCGTTDFSIDTATVPAAPTGPGTGSVASRIFQAEDGTLLGDLVLFARRGHLSWLEVCDLTDVDGELKPSLGLALRCLGRPAPRTC</sequence>
<name>A0ABV5QZG6_9ACTN</name>
<dbReference type="EMBL" id="JBHMCT010000020">
    <property type="protein sequence ID" value="MFB9558203.1"/>
    <property type="molecule type" value="Genomic_DNA"/>
</dbReference>